<dbReference type="EMBL" id="AKVJ01000076">
    <property type="protein sequence ID" value="EIW15685.1"/>
    <property type="molecule type" value="Genomic_DNA"/>
</dbReference>
<reference evidence="15 16" key="1">
    <citation type="journal article" date="2012" name="J. Bacteriol.">
        <title>Draft Genome Sequences for Two Metal-Reducing Pelosinus fermentans Strains Isolated from a Cr(VI)-Contaminated Site and for Type Strain R7.</title>
        <authorList>
            <person name="Brown S.D."/>
            <person name="Podar M."/>
            <person name="Klingeman D.M."/>
            <person name="Johnson C.M."/>
            <person name="Yang Z.K."/>
            <person name="Utturkar S.M."/>
            <person name="Land M.L."/>
            <person name="Mosher J.J."/>
            <person name="Hurt R.A.Jr."/>
            <person name="Phelps T.J."/>
            <person name="Palumbo A.V."/>
            <person name="Arkin A.P."/>
            <person name="Hazen T.C."/>
            <person name="Elias D.A."/>
        </authorList>
    </citation>
    <scope>NUCLEOTIDE SEQUENCE [LARGE SCALE GENOMIC DNA]</scope>
    <source>
        <strain evidence="15 16">B4</strain>
    </source>
</reference>
<dbReference type="Gene3D" id="3.30.1300.30">
    <property type="entry name" value="GSPII I/J protein-like"/>
    <property type="match status" value="1"/>
</dbReference>
<dbReference type="SUPFAM" id="SSF54523">
    <property type="entry name" value="Pili subunits"/>
    <property type="match status" value="1"/>
</dbReference>
<evidence type="ECO:0000256" key="1">
    <source>
        <dbReference type="ARBA" id="ARBA00004241"/>
    </source>
</evidence>
<evidence type="ECO:0000259" key="14">
    <source>
        <dbReference type="Pfam" id="PF05662"/>
    </source>
</evidence>
<evidence type="ECO:0000256" key="2">
    <source>
        <dbReference type="ARBA" id="ARBA00004442"/>
    </source>
</evidence>
<evidence type="ECO:0000259" key="12">
    <source>
        <dbReference type="Pfam" id="PF03895"/>
    </source>
</evidence>
<dbReference type="AlphaFoldDB" id="I8RDX5"/>
<dbReference type="GO" id="GO:0015031">
    <property type="term" value="P:protein transport"/>
    <property type="evidence" value="ECO:0007669"/>
    <property type="project" value="UniProtKB-KW"/>
</dbReference>
<evidence type="ECO:0000256" key="5">
    <source>
        <dbReference type="ARBA" id="ARBA00022452"/>
    </source>
</evidence>
<comment type="similarity">
    <text evidence="3">Belongs to the autotransporter-2 (AT-2) (TC 1.B.40) family.</text>
</comment>
<evidence type="ECO:0000256" key="3">
    <source>
        <dbReference type="ARBA" id="ARBA00005848"/>
    </source>
</evidence>
<protein>
    <submittedName>
        <fullName evidence="15">YadA domain-containing protein</fullName>
    </submittedName>
</protein>
<evidence type="ECO:0000313" key="15">
    <source>
        <dbReference type="EMBL" id="EIW15685.1"/>
    </source>
</evidence>
<dbReference type="InterPro" id="IPR008635">
    <property type="entry name" value="Coiled_stalk_dom"/>
</dbReference>
<keyword evidence="10" id="KW-0998">Cell outer membrane</keyword>
<evidence type="ECO:0000256" key="7">
    <source>
        <dbReference type="ARBA" id="ARBA00022729"/>
    </source>
</evidence>
<dbReference type="InterPro" id="IPR008640">
    <property type="entry name" value="Adhesin_Head_dom"/>
</dbReference>
<evidence type="ECO:0000256" key="8">
    <source>
        <dbReference type="ARBA" id="ARBA00022927"/>
    </source>
</evidence>
<dbReference type="GO" id="GO:0009279">
    <property type="term" value="C:cell outer membrane"/>
    <property type="evidence" value="ECO:0007669"/>
    <property type="project" value="UniProtKB-SubCell"/>
</dbReference>
<keyword evidence="7 11" id="KW-0732">Signal</keyword>
<keyword evidence="6" id="KW-0812">Transmembrane</keyword>
<dbReference type="InterPro" id="IPR045584">
    <property type="entry name" value="Pilin-like"/>
</dbReference>
<dbReference type="InterPro" id="IPR005594">
    <property type="entry name" value="YadA_C"/>
</dbReference>
<keyword evidence="8" id="KW-0653">Protein transport</keyword>
<dbReference type="Proteomes" id="UP000004324">
    <property type="component" value="Unassembled WGS sequence"/>
</dbReference>
<gene>
    <name evidence="15" type="ORF">FB4_1374</name>
</gene>
<proteinExistence type="inferred from homology"/>
<dbReference type="SUPFAM" id="SSF101967">
    <property type="entry name" value="Adhesin YadA, collagen-binding domain"/>
    <property type="match status" value="1"/>
</dbReference>
<feature type="domain" description="Trimeric autotransporter adhesin YadA-like C-terminal membrane anchor" evidence="12">
    <location>
        <begin position="346"/>
        <end position="400"/>
    </location>
</feature>
<dbReference type="Pfam" id="PF05662">
    <property type="entry name" value="YadA_stalk"/>
    <property type="match status" value="1"/>
</dbReference>
<evidence type="ECO:0000259" key="13">
    <source>
        <dbReference type="Pfam" id="PF05658"/>
    </source>
</evidence>
<feature type="domain" description="Trimeric autotransporter adhesin YadA-like head" evidence="13">
    <location>
        <begin position="88"/>
        <end position="111"/>
    </location>
</feature>
<comment type="subcellular location">
    <subcellularLocation>
        <location evidence="2">Cell outer membrane</location>
    </subcellularLocation>
    <subcellularLocation>
        <location evidence="1">Cell surface</location>
    </subcellularLocation>
</comment>
<dbReference type="PATRIC" id="fig|1149862.3.peg.4404"/>
<sequence precursor="true">MKKNNWVKISALASFLFLQTIYATPSWADPVNSIEVTDTDTAVGHNSDAGFVDKIFCDEEKTKNNTAIGSNAKAAVGNSTAIGSGAQANKKGSVALGDGSIADRENTVSVGKVGKERQITNVAAGTQETDAVNFGQLDKKADKSYVDEKDAALDKKKADKSYVDEKDAALDKKKADKSYVDEKDAALDKKKADKSYVDEKDAALDKKKADKSYVDEKDAALDKKKADKSYVDEKDAALDKKKADKSYVDEKDAALDKKKADKSYVDEQDAALDKKKADKSYVDEKDAALDKKKADKSYVDERNTALDNRITNETQRLDSRIDNLSSRVDKVGALAAAFSALAPMPYDPAGPTQISMGVGTYSGQQAMAIGIYHYTKNDVLLNAGFAISGSEKMGRAGVTWKIGGPKEKKESSVNKKMITGNINSNVTLGNDQQVTDINIGVADTEKNAF</sequence>
<feature type="domain" description="Trimeric autotransporter adhesin YadA-like stalk" evidence="14">
    <location>
        <begin position="118"/>
        <end position="139"/>
    </location>
</feature>
<keyword evidence="4" id="KW-0813">Transport</keyword>
<comment type="caution">
    <text evidence="15">The sequence shown here is derived from an EMBL/GenBank/DDBJ whole genome shotgun (WGS) entry which is preliminary data.</text>
</comment>
<name>I8RDX5_9FIRM</name>
<keyword evidence="16" id="KW-1185">Reference proteome</keyword>
<feature type="domain" description="Trimeric autotransporter adhesin YadA-like head" evidence="13">
    <location>
        <begin position="66"/>
        <end position="86"/>
    </location>
</feature>
<keyword evidence="9" id="KW-0472">Membrane</keyword>
<dbReference type="Gene3D" id="2.150.10.10">
    <property type="entry name" value="Serralysin-like metalloprotease, C-terminal"/>
    <property type="match status" value="1"/>
</dbReference>
<dbReference type="Pfam" id="PF05658">
    <property type="entry name" value="YadA_head"/>
    <property type="match status" value="2"/>
</dbReference>
<dbReference type="InterPro" id="IPR011049">
    <property type="entry name" value="Serralysin-like_metalloprot_C"/>
</dbReference>
<accession>I8RDX5</accession>
<evidence type="ECO:0000313" key="16">
    <source>
        <dbReference type="Proteomes" id="UP000004324"/>
    </source>
</evidence>
<dbReference type="OrthoDB" id="1681526at2"/>
<evidence type="ECO:0000256" key="10">
    <source>
        <dbReference type="ARBA" id="ARBA00023237"/>
    </source>
</evidence>
<evidence type="ECO:0000256" key="11">
    <source>
        <dbReference type="SAM" id="SignalP"/>
    </source>
</evidence>
<dbReference type="RefSeq" id="WP_007938369.1">
    <property type="nucleotide sequence ID" value="NZ_AKVJ01000076.1"/>
</dbReference>
<evidence type="ECO:0000256" key="4">
    <source>
        <dbReference type="ARBA" id="ARBA00022448"/>
    </source>
</evidence>
<keyword evidence="5" id="KW-1134">Transmembrane beta strand</keyword>
<organism evidence="15 16">
    <name type="scientific">Pelosinus fermentans B4</name>
    <dbReference type="NCBI Taxonomy" id="1149862"/>
    <lineage>
        <taxon>Bacteria</taxon>
        <taxon>Bacillati</taxon>
        <taxon>Bacillota</taxon>
        <taxon>Negativicutes</taxon>
        <taxon>Selenomonadales</taxon>
        <taxon>Sporomusaceae</taxon>
        <taxon>Pelosinus</taxon>
    </lineage>
</organism>
<evidence type="ECO:0000256" key="9">
    <source>
        <dbReference type="ARBA" id="ARBA00023136"/>
    </source>
</evidence>
<dbReference type="Pfam" id="PF03895">
    <property type="entry name" value="YadA_anchor"/>
    <property type="match status" value="1"/>
</dbReference>
<feature type="chain" id="PRO_5003713959" evidence="11">
    <location>
        <begin position="29"/>
        <end position="449"/>
    </location>
</feature>
<feature type="signal peptide" evidence="11">
    <location>
        <begin position="1"/>
        <end position="28"/>
    </location>
</feature>
<evidence type="ECO:0000256" key="6">
    <source>
        <dbReference type="ARBA" id="ARBA00022692"/>
    </source>
</evidence>
<dbReference type="GO" id="GO:0009986">
    <property type="term" value="C:cell surface"/>
    <property type="evidence" value="ECO:0007669"/>
    <property type="project" value="UniProtKB-SubCell"/>
</dbReference>